<dbReference type="Pfam" id="PF07727">
    <property type="entry name" value="RVT_2"/>
    <property type="match status" value="1"/>
</dbReference>
<feature type="domain" description="Reverse transcriptase Ty1/copia-type" evidence="1">
    <location>
        <begin position="40"/>
        <end position="282"/>
    </location>
</feature>
<dbReference type="InterPro" id="IPR043502">
    <property type="entry name" value="DNA/RNA_pol_sf"/>
</dbReference>
<dbReference type="Proteomes" id="UP001151760">
    <property type="component" value="Unassembled WGS sequence"/>
</dbReference>
<comment type="caution">
    <text evidence="2">The sequence shown here is derived from an EMBL/GenBank/DDBJ whole genome shotgun (WGS) entry which is preliminary data.</text>
</comment>
<name>A0ABQ5IZ08_9ASTR</name>
<dbReference type="SUPFAM" id="SSF56672">
    <property type="entry name" value="DNA/RNA polymerases"/>
    <property type="match status" value="1"/>
</dbReference>
<reference evidence="2" key="2">
    <citation type="submission" date="2022-01" db="EMBL/GenBank/DDBJ databases">
        <authorList>
            <person name="Yamashiro T."/>
            <person name="Shiraishi A."/>
            <person name="Satake H."/>
            <person name="Nakayama K."/>
        </authorList>
    </citation>
    <scope>NUCLEOTIDE SEQUENCE</scope>
</reference>
<evidence type="ECO:0000313" key="3">
    <source>
        <dbReference type="Proteomes" id="UP001151760"/>
    </source>
</evidence>
<gene>
    <name evidence="2" type="ORF">Tco_1121551</name>
</gene>
<organism evidence="2 3">
    <name type="scientific">Tanacetum coccineum</name>
    <dbReference type="NCBI Taxonomy" id="301880"/>
    <lineage>
        <taxon>Eukaryota</taxon>
        <taxon>Viridiplantae</taxon>
        <taxon>Streptophyta</taxon>
        <taxon>Embryophyta</taxon>
        <taxon>Tracheophyta</taxon>
        <taxon>Spermatophyta</taxon>
        <taxon>Magnoliopsida</taxon>
        <taxon>eudicotyledons</taxon>
        <taxon>Gunneridae</taxon>
        <taxon>Pentapetalae</taxon>
        <taxon>asterids</taxon>
        <taxon>campanulids</taxon>
        <taxon>Asterales</taxon>
        <taxon>Asteraceae</taxon>
        <taxon>Asteroideae</taxon>
        <taxon>Anthemideae</taxon>
        <taxon>Anthemidinae</taxon>
        <taxon>Tanacetum</taxon>
    </lineage>
</organism>
<dbReference type="PANTHER" id="PTHR11439">
    <property type="entry name" value="GAG-POL-RELATED RETROTRANSPOSON"/>
    <property type="match status" value="1"/>
</dbReference>
<dbReference type="EMBL" id="BQNB010021318">
    <property type="protein sequence ID" value="GJU05121.1"/>
    <property type="molecule type" value="Genomic_DNA"/>
</dbReference>
<protein>
    <submittedName>
        <fullName evidence="2">Retrovirus-related pol polyprotein from transposon TNT 1-94</fullName>
    </submittedName>
</protein>
<accession>A0ABQ5IZ08</accession>
<dbReference type="CDD" id="cd09272">
    <property type="entry name" value="RNase_HI_RT_Ty1"/>
    <property type="match status" value="1"/>
</dbReference>
<evidence type="ECO:0000259" key="1">
    <source>
        <dbReference type="Pfam" id="PF07727"/>
    </source>
</evidence>
<proteinExistence type="predicted"/>
<dbReference type="PANTHER" id="PTHR11439:SF483">
    <property type="entry name" value="PEPTIDE SYNTHASE GLIP-LIKE, PUTATIVE (AFU_ORTHOLOGUE AFUA_3G12920)-RELATED"/>
    <property type="match status" value="1"/>
</dbReference>
<keyword evidence="3" id="KW-1185">Reference proteome</keyword>
<sequence length="444" mass="51182">MCMFALTMSTAEPKNIKEVMADSAWIKAMQDKLYQFDRLQVWKLVDKPFWQDCYKAKVVMKNKKDEDQTVIRNKVRLVAKEYAQEEGIDFEESFALVARLEAVRIFVAYATYKSFPIYHMDVKTTFLNGPLKEEVYVEQPDGFVDPDHPKKVYRLRKALYGLKQAPRAWYDELSNFLMSKDFTKGTIDPTLLTIRYGDDILLVQIYVDDIIFGSTNPKYSKRFEKLMHCRFEMSLMGGIKFFFGLQIHQSPRGIFINQAKYALEILKKHGMDKCDSIGTPMATKPKLDADLSGKLIDQTDYHNADHAGCLDTRKSTSRGIQFLGDKLVSWMLKKQDCTAMSSAEAEYVALSASCAQVMWMGTQLKDYGFNYNKIPLNCDSQSAIAISCNPVQHSHTKHIHTRYHFIKEQVENALPEERFQYLVRRIGMRCLTPAELEVLTKETA</sequence>
<evidence type="ECO:0000313" key="2">
    <source>
        <dbReference type="EMBL" id="GJU05121.1"/>
    </source>
</evidence>
<reference evidence="2" key="1">
    <citation type="journal article" date="2022" name="Int. J. Mol. Sci.">
        <title>Draft Genome of Tanacetum Coccineum: Genomic Comparison of Closely Related Tanacetum-Family Plants.</title>
        <authorList>
            <person name="Yamashiro T."/>
            <person name="Shiraishi A."/>
            <person name="Nakayama K."/>
            <person name="Satake H."/>
        </authorList>
    </citation>
    <scope>NUCLEOTIDE SEQUENCE</scope>
</reference>
<dbReference type="InterPro" id="IPR013103">
    <property type="entry name" value="RVT_2"/>
</dbReference>